<dbReference type="Proteomes" id="UP000306147">
    <property type="component" value="Unassembled WGS sequence"/>
</dbReference>
<dbReference type="GO" id="GO:0003700">
    <property type="term" value="F:DNA-binding transcription factor activity"/>
    <property type="evidence" value="ECO:0007669"/>
    <property type="project" value="TreeGrafter"/>
</dbReference>
<feature type="DNA-binding region" description="H-T-H motif" evidence="4">
    <location>
        <begin position="35"/>
        <end position="54"/>
    </location>
</feature>
<dbReference type="SUPFAM" id="SSF46689">
    <property type="entry name" value="Homeodomain-like"/>
    <property type="match status" value="1"/>
</dbReference>
<keyword evidence="2 4" id="KW-0238">DNA-binding</keyword>
<sequence length="189" mass="20498">MGVSERKARQRAEREGHITAAARSIAASEGWSAVTVRRLAAEIEYTQPVLYSHFENREAIVAAVALEGFRELAIALRQAAQECAEGREAARKVATAYLAFAAEQPALYEAMFTMASSLRFAQGDARPELQDAFAALTAVVPASNGDVELATETLWAALHGLVELERSGRIRPSARNERLALVVDGLARF</sequence>
<keyword evidence="1" id="KW-0805">Transcription regulation</keyword>
<dbReference type="AlphaFoldDB" id="A0A4S1WZS7"/>
<dbReference type="EMBL" id="SRXT01000009">
    <property type="protein sequence ID" value="TGX49124.1"/>
    <property type="molecule type" value="Genomic_DNA"/>
</dbReference>
<organism evidence="6 7">
    <name type="scientific">Sphingomonas gei</name>
    <dbReference type="NCBI Taxonomy" id="1395960"/>
    <lineage>
        <taxon>Bacteria</taxon>
        <taxon>Pseudomonadati</taxon>
        <taxon>Pseudomonadota</taxon>
        <taxon>Alphaproteobacteria</taxon>
        <taxon>Sphingomonadales</taxon>
        <taxon>Sphingomonadaceae</taxon>
        <taxon>Sphingomonas</taxon>
    </lineage>
</organism>
<evidence type="ECO:0000256" key="2">
    <source>
        <dbReference type="ARBA" id="ARBA00023125"/>
    </source>
</evidence>
<dbReference type="OrthoDB" id="7056813at2"/>
<dbReference type="PROSITE" id="PS50977">
    <property type="entry name" value="HTH_TETR_2"/>
    <property type="match status" value="1"/>
</dbReference>
<dbReference type="InterPro" id="IPR050109">
    <property type="entry name" value="HTH-type_TetR-like_transc_reg"/>
</dbReference>
<evidence type="ECO:0000256" key="1">
    <source>
        <dbReference type="ARBA" id="ARBA00023015"/>
    </source>
</evidence>
<feature type="domain" description="HTH tetR-type" evidence="5">
    <location>
        <begin position="12"/>
        <end position="72"/>
    </location>
</feature>
<evidence type="ECO:0000313" key="7">
    <source>
        <dbReference type="Proteomes" id="UP000306147"/>
    </source>
</evidence>
<dbReference type="InterPro" id="IPR001647">
    <property type="entry name" value="HTH_TetR"/>
</dbReference>
<dbReference type="SUPFAM" id="SSF48498">
    <property type="entry name" value="Tetracyclin repressor-like, C-terminal domain"/>
    <property type="match status" value="1"/>
</dbReference>
<keyword evidence="3" id="KW-0804">Transcription</keyword>
<protein>
    <submittedName>
        <fullName evidence="6">TetR/AcrR family transcriptional regulator</fullName>
    </submittedName>
</protein>
<dbReference type="InterPro" id="IPR025996">
    <property type="entry name" value="MT1864/Rv1816-like_C"/>
</dbReference>
<dbReference type="PANTHER" id="PTHR30055:SF234">
    <property type="entry name" value="HTH-TYPE TRANSCRIPTIONAL REGULATOR BETI"/>
    <property type="match status" value="1"/>
</dbReference>
<dbReference type="InterPro" id="IPR009057">
    <property type="entry name" value="Homeodomain-like_sf"/>
</dbReference>
<dbReference type="Pfam" id="PF13305">
    <property type="entry name" value="TetR_C_33"/>
    <property type="match status" value="1"/>
</dbReference>
<dbReference type="Pfam" id="PF00440">
    <property type="entry name" value="TetR_N"/>
    <property type="match status" value="1"/>
</dbReference>
<name>A0A4S1WZS7_9SPHN</name>
<evidence type="ECO:0000259" key="5">
    <source>
        <dbReference type="PROSITE" id="PS50977"/>
    </source>
</evidence>
<dbReference type="InterPro" id="IPR036271">
    <property type="entry name" value="Tet_transcr_reg_TetR-rel_C_sf"/>
</dbReference>
<dbReference type="GO" id="GO:0000976">
    <property type="term" value="F:transcription cis-regulatory region binding"/>
    <property type="evidence" value="ECO:0007669"/>
    <property type="project" value="TreeGrafter"/>
</dbReference>
<accession>A0A4S1WZS7</accession>
<dbReference type="Gene3D" id="1.10.357.10">
    <property type="entry name" value="Tetracycline Repressor, domain 2"/>
    <property type="match status" value="1"/>
</dbReference>
<proteinExistence type="predicted"/>
<keyword evidence="7" id="KW-1185">Reference proteome</keyword>
<reference evidence="6 7" key="1">
    <citation type="submission" date="2019-04" db="EMBL/GenBank/DDBJ databases">
        <title>Sphingomonas psychrotolerans sp. nov., isolated from soil in the Tianshan Mountains, Xinjiang, China.</title>
        <authorList>
            <person name="Luo Y."/>
            <person name="Sheng H."/>
        </authorList>
    </citation>
    <scope>NUCLEOTIDE SEQUENCE [LARGE SCALE GENOMIC DNA]</scope>
    <source>
        <strain evidence="6 7">ZFGT-11</strain>
    </source>
</reference>
<dbReference type="RefSeq" id="WP_135965617.1">
    <property type="nucleotide sequence ID" value="NZ_SRXT01000009.1"/>
</dbReference>
<evidence type="ECO:0000256" key="4">
    <source>
        <dbReference type="PROSITE-ProRule" id="PRU00335"/>
    </source>
</evidence>
<dbReference type="PANTHER" id="PTHR30055">
    <property type="entry name" value="HTH-TYPE TRANSCRIPTIONAL REGULATOR RUTR"/>
    <property type="match status" value="1"/>
</dbReference>
<evidence type="ECO:0000256" key="3">
    <source>
        <dbReference type="ARBA" id="ARBA00023163"/>
    </source>
</evidence>
<gene>
    <name evidence="6" type="ORF">E5A73_19975</name>
</gene>
<evidence type="ECO:0000313" key="6">
    <source>
        <dbReference type="EMBL" id="TGX49124.1"/>
    </source>
</evidence>
<comment type="caution">
    <text evidence="6">The sequence shown here is derived from an EMBL/GenBank/DDBJ whole genome shotgun (WGS) entry which is preliminary data.</text>
</comment>